<dbReference type="EMBL" id="OUUZ01000003">
    <property type="protein sequence ID" value="SPQ20147.1"/>
    <property type="molecule type" value="Genomic_DNA"/>
</dbReference>
<feature type="transmembrane region" description="Helical" evidence="2">
    <location>
        <begin position="192"/>
        <end position="210"/>
    </location>
</feature>
<protein>
    <submittedName>
        <fullName evidence="4">Dd8c3708-f444-4d1a-a04c-def890092d70</fullName>
    </submittedName>
</protein>
<sequence>MSNPTTNPNPKSPALVATTEVSSPAPDASVRGSTVVAPDSDAHHPEPDPNSHPNPKPKSGPASGPDPDHATAPVDLGLGGVAGDMGGGGGLTKADTDLSWGAPAGLPMRGRNDENLVIFRRARRRGGPPSCAGGRTAAAAGGIYAAAAREVRRKAVQYHLLSLLINASHFAQIIIGASLTALGPSAGDHVKVITVLGAINTVLAGVLALIKGQGLPDRLYHDRAEYRRLVDWIEQTEALLAVGVIGRDRKEVGVLVETAFKKYNAARQCEESNLPENYVRPPESDAVSVAGARGSPTPSAHVRSPSPYHH</sequence>
<dbReference type="InterPro" id="IPR041622">
    <property type="entry name" value="SLATT_fungi"/>
</dbReference>
<dbReference type="Pfam" id="PF18142">
    <property type="entry name" value="SLATT_fungal"/>
    <property type="match status" value="1"/>
</dbReference>
<keyword evidence="2" id="KW-0812">Transmembrane</keyword>
<feature type="region of interest" description="Disordered" evidence="1">
    <location>
        <begin position="274"/>
        <end position="310"/>
    </location>
</feature>
<evidence type="ECO:0000256" key="2">
    <source>
        <dbReference type="SAM" id="Phobius"/>
    </source>
</evidence>
<proteinExistence type="predicted"/>
<keyword evidence="2" id="KW-1133">Transmembrane helix</keyword>
<feature type="compositionally biased region" description="Basic and acidic residues" evidence="1">
    <location>
        <begin position="40"/>
        <end position="49"/>
    </location>
</feature>
<dbReference type="Proteomes" id="UP000289323">
    <property type="component" value="Unassembled WGS sequence"/>
</dbReference>
<name>A0A446BCC2_9PEZI</name>
<dbReference type="AlphaFoldDB" id="A0A446BCC2"/>
<feature type="compositionally biased region" description="Gly residues" evidence="1">
    <location>
        <begin position="77"/>
        <end position="90"/>
    </location>
</feature>
<reference evidence="4 5" key="1">
    <citation type="submission" date="2018-04" db="EMBL/GenBank/DDBJ databases">
        <authorList>
            <person name="Huttner S."/>
            <person name="Dainat J."/>
        </authorList>
    </citation>
    <scope>NUCLEOTIDE SEQUENCE [LARGE SCALE GENOMIC DNA]</scope>
</reference>
<accession>A0A446BCC2</accession>
<evidence type="ECO:0000256" key="1">
    <source>
        <dbReference type="SAM" id="MobiDB-lite"/>
    </source>
</evidence>
<evidence type="ECO:0000313" key="4">
    <source>
        <dbReference type="EMBL" id="SPQ20147.1"/>
    </source>
</evidence>
<organism evidence="4 5">
    <name type="scientific">Thermothielavioides terrestris</name>
    <dbReference type="NCBI Taxonomy" id="2587410"/>
    <lineage>
        <taxon>Eukaryota</taxon>
        <taxon>Fungi</taxon>
        <taxon>Dikarya</taxon>
        <taxon>Ascomycota</taxon>
        <taxon>Pezizomycotina</taxon>
        <taxon>Sordariomycetes</taxon>
        <taxon>Sordariomycetidae</taxon>
        <taxon>Sordariales</taxon>
        <taxon>Chaetomiaceae</taxon>
        <taxon>Thermothielavioides</taxon>
    </lineage>
</organism>
<evidence type="ECO:0000313" key="5">
    <source>
        <dbReference type="Proteomes" id="UP000289323"/>
    </source>
</evidence>
<dbReference type="PANTHER" id="PTHR38793:SF3">
    <property type="entry name" value="SMODS AND SLOG-ASSOCIATING 2TM EFFECTOR DOMAIN-CONTAINING PROTEIN"/>
    <property type="match status" value="1"/>
</dbReference>
<dbReference type="NCBIfam" id="NF033635">
    <property type="entry name" value="SLATT_fungal"/>
    <property type="match status" value="1"/>
</dbReference>
<keyword evidence="2" id="KW-0472">Membrane</keyword>
<gene>
    <name evidence="4" type="ORF">TT172_LOCUS2566</name>
</gene>
<evidence type="ECO:0000259" key="3">
    <source>
        <dbReference type="Pfam" id="PF18142"/>
    </source>
</evidence>
<feature type="region of interest" description="Disordered" evidence="1">
    <location>
        <begin position="1"/>
        <end position="90"/>
    </location>
</feature>
<dbReference type="PANTHER" id="PTHR38793">
    <property type="entry name" value="SLATT_FUNGAL DOMAIN-CONTAINING PROTEIN-RELATED"/>
    <property type="match status" value="1"/>
</dbReference>
<feature type="transmembrane region" description="Helical" evidence="2">
    <location>
        <begin position="158"/>
        <end position="180"/>
    </location>
</feature>
<feature type="domain" description="SMODS and SLOG-associating 2TM effector" evidence="3">
    <location>
        <begin position="147"/>
        <end position="267"/>
    </location>
</feature>